<accession>A0A3G2S2V2</accession>
<evidence type="ECO:0000313" key="3">
    <source>
        <dbReference type="Proteomes" id="UP000269793"/>
    </source>
</evidence>
<organism evidence="2 3">
    <name type="scientific">Malassezia restricta (strain ATCC 96810 / NBRC 103918 / CBS 7877)</name>
    <name type="common">Seborrheic dermatitis infection agent</name>
    <dbReference type="NCBI Taxonomy" id="425264"/>
    <lineage>
        <taxon>Eukaryota</taxon>
        <taxon>Fungi</taxon>
        <taxon>Dikarya</taxon>
        <taxon>Basidiomycota</taxon>
        <taxon>Ustilaginomycotina</taxon>
        <taxon>Malasseziomycetes</taxon>
        <taxon>Malasseziales</taxon>
        <taxon>Malasseziaceae</taxon>
        <taxon>Malassezia</taxon>
    </lineage>
</organism>
<dbReference type="AlphaFoldDB" id="A0A3G2S2V2"/>
<dbReference type="Pfam" id="PF00582">
    <property type="entry name" value="Usp"/>
    <property type="match status" value="1"/>
</dbReference>
<dbReference type="EMBL" id="CP033149">
    <property type="protein sequence ID" value="AYO41749.1"/>
    <property type="molecule type" value="Genomic_DNA"/>
</dbReference>
<dbReference type="PANTHER" id="PTHR31964">
    <property type="entry name" value="ADENINE NUCLEOTIDE ALPHA HYDROLASES-LIKE SUPERFAMILY PROTEIN"/>
    <property type="match status" value="1"/>
</dbReference>
<dbReference type="Proteomes" id="UP000269793">
    <property type="component" value="Chromosome II"/>
</dbReference>
<dbReference type="PRINTS" id="PR01438">
    <property type="entry name" value="UNVRSLSTRESS"/>
</dbReference>
<evidence type="ECO:0000259" key="1">
    <source>
        <dbReference type="Pfam" id="PF00582"/>
    </source>
</evidence>
<proteinExistence type="predicted"/>
<dbReference type="SUPFAM" id="SSF52402">
    <property type="entry name" value="Adenine nucleotide alpha hydrolases-like"/>
    <property type="match status" value="1"/>
</dbReference>
<dbReference type="VEuPathDB" id="FungiDB:DNF11_0799"/>
<dbReference type="OrthoDB" id="843225at2759"/>
<name>A0A3G2S2V2_MALR7</name>
<dbReference type="CDD" id="cd23659">
    <property type="entry name" value="USP_At3g01520-like"/>
    <property type="match status" value="1"/>
</dbReference>
<dbReference type="InterPro" id="IPR014729">
    <property type="entry name" value="Rossmann-like_a/b/a_fold"/>
</dbReference>
<sequence length="217" mass="23731">MSNNSQQDFFGVDHQTSAHGSITPGAPVHNIAQTPVMESGNPFDKLTIPSEARNQQIVGHPGESVADDKFKILLAIDGTEAGDLAFNYIMGKHAFSSKDCHIFLTTVLPANVLGGPWISGPLTIDSKKQNELLRQLRHQAVERMNPYRKKLQSLGYDVTMHVLHGEARASLLKVVSYHKCDLVVIGKRNRGWKKGLSSGTVSSYLVSHSPVPVLVVK</sequence>
<evidence type="ECO:0000313" key="2">
    <source>
        <dbReference type="EMBL" id="AYO41749.1"/>
    </source>
</evidence>
<feature type="domain" description="UspA" evidence="1">
    <location>
        <begin position="71"/>
        <end position="217"/>
    </location>
</feature>
<gene>
    <name evidence="2" type="ORF">DNF11_0799</name>
</gene>
<protein>
    <submittedName>
        <fullName evidence="2">Universal stress protein family protein</fullName>
    </submittedName>
</protein>
<dbReference type="PANTHER" id="PTHR31964:SF113">
    <property type="entry name" value="USPA DOMAIN-CONTAINING PROTEIN"/>
    <property type="match status" value="1"/>
</dbReference>
<dbReference type="Gene3D" id="3.40.50.620">
    <property type="entry name" value="HUPs"/>
    <property type="match status" value="1"/>
</dbReference>
<dbReference type="InterPro" id="IPR006015">
    <property type="entry name" value="Universal_stress_UspA"/>
</dbReference>
<dbReference type="STRING" id="425264.A0A3G2S2V2"/>
<dbReference type="InterPro" id="IPR006016">
    <property type="entry name" value="UspA"/>
</dbReference>
<reference evidence="2 3" key="1">
    <citation type="submission" date="2018-10" db="EMBL/GenBank/DDBJ databases">
        <title>Complete genome sequence of Malassezia restricta CBS 7877.</title>
        <authorList>
            <person name="Morand S.C."/>
            <person name="Bertignac M."/>
            <person name="Iltis A."/>
            <person name="Kolder I."/>
            <person name="Pirovano W."/>
            <person name="Jourdain R."/>
            <person name="Clavaud C."/>
        </authorList>
    </citation>
    <scope>NUCLEOTIDE SEQUENCE [LARGE SCALE GENOMIC DNA]</scope>
    <source>
        <strain evidence="2 3">CBS 7877</strain>
    </source>
</reference>
<keyword evidence="3" id="KW-1185">Reference proteome</keyword>